<feature type="transmembrane region" description="Helical" evidence="8">
    <location>
        <begin position="363"/>
        <end position="381"/>
    </location>
</feature>
<evidence type="ECO:0000256" key="4">
    <source>
        <dbReference type="ARBA" id="ARBA00022692"/>
    </source>
</evidence>
<evidence type="ECO:0000256" key="8">
    <source>
        <dbReference type="SAM" id="Phobius"/>
    </source>
</evidence>
<feature type="transmembrane region" description="Helical" evidence="8">
    <location>
        <begin position="197"/>
        <end position="214"/>
    </location>
</feature>
<evidence type="ECO:0000256" key="3">
    <source>
        <dbReference type="ARBA" id="ARBA00022475"/>
    </source>
</evidence>
<feature type="domain" description="Mechanosensitive ion channel MscS C-terminal" evidence="12">
    <location>
        <begin position="680"/>
        <end position="762"/>
    </location>
</feature>
<feature type="transmembrane region" description="Helical" evidence="8">
    <location>
        <begin position="514"/>
        <end position="535"/>
    </location>
</feature>
<dbReference type="InterPro" id="IPR022249">
    <property type="entry name" value="DUF3772"/>
</dbReference>
<evidence type="ECO:0000313" key="14">
    <source>
        <dbReference type="Proteomes" id="UP001320702"/>
    </source>
</evidence>
<evidence type="ECO:0000259" key="11">
    <source>
        <dbReference type="Pfam" id="PF12607"/>
    </source>
</evidence>
<dbReference type="SUPFAM" id="SSF82861">
    <property type="entry name" value="Mechanosensitive channel protein MscS (YggB), transmembrane region"/>
    <property type="match status" value="1"/>
</dbReference>
<dbReference type="PANTHER" id="PTHR30347">
    <property type="entry name" value="POTASSIUM CHANNEL RELATED"/>
    <property type="match status" value="1"/>
</dbReference>
<protein>
    <submittedName>
        <fullName evidence="13">DUF3772 domain-containing protein</fullName>
    </submittedName>
</protein>
<dbReference type="Proteomes" id="UP001320702">
    <property type="component" value="Unassembled WGS sequence"/>
</dbReference>
<organism evidence="13 14">
    <name type="scientific">Paracoccus maritimus</name>
    <dbReference type="NCBI Taxonomy" id="2933292"/>
    <lineage>
        <taxon>Bacteria</taxon>
        <taxon>Pseudomonadati</taxon>
        <taxon>Pseudomonadota</taxon>
        <taxon>Alphaproteobacteria</taxon>
        <taxon>Rhodobacterales</taxon>
        <taxon>Paracoccaceae</taxon>
        <taxon>Paracoccus</taxon>
    </lineage>
</organism>
<dbReference type="InterPro" id="IPR006686">
    <property type="entry name" value="MscS_channel_CS"/>
</dbReference>
<dbReference type="InterPro" id="IPR010920">
    <property type="entry name" value="LSM_dom_sf"/>
</dbReference>
<feature type="transmembrane region" description="Helical" evidence="8">
    <location>
        <begin position="589"/>
        <end position="618"/>
    </location>
</feature>
<evidence type="ECO:0000256" key="7">
    <source>
        <dbReference type="SAM" id="MobiDB-lite"/>
    </source>
</evidence>
<evidence type="ECO:0000256" key="2">
    <source>
        <dbReference type="ARBA" id="ARBA00008017"/>
    </source>
</evidence>
<dbReference type="Pfam" id="PF00924">
    <property type="entry name" value="MS_channel_2nd"/>
    <property type="match status" value="1"/>
</dbReference>
<dbReference type="InterPro" id="IPR006685">
    <property type="entry name" value="MscS_channel_2nd"/>
</dbReference>
<keyword evidence="6 8" id="KW-0472">Membrane</keyword>
<proteinExistence type="inferred from homology"/>
<name>A0ABT2K5V2_9RHOB</name>
<feature type="transmembrane region" description="Helical" evidence="8">
    <location>
        <begin position="432"/>
        <end position="453"/>
    </location>
</feature>
<dbReference type="PANTHER" id="PTHR30347:SF1">
    <property type="entry name" value="MECHANOSENSITIVE CHANNEL MSCK"/>
    <property type="match status" value="1"/>
</dbReference>
<feature type="compositionally biased region" description="Gly residues" evidence="7">
    <location>
        <begin position="823"/>
        <end position="838"/>
    </location>
</feature>
<dbReference type="SUPFAM" id="SSF82689">
    <property type="entry name" value="Mechanosensitive channel protein MscS (YggB), C-terminal domain"/>
    <property type="match status" value="1"/>
</dbReference>
<dbReference type="InterPro" id="IPR052702">
    <property type="entry name" value="MscS-like_channel"/>
</dbReference>
<feature type="transmembrane region" description="Helical" evidence="8">
    <location>
        <begin position="474"/>
        <end position="494"/>
    </location>
</feature>
<dbReference type="PROSITE" id="PS01246">
    <property type="entry name" value="UPF0003"/>
    <property type="match status" value="1"/>
</dbReference>
<evidence type="ECO:0000256" key="1">
    <source>
        <dbReference type="ARBA" id="ARBA00004651"/>
    </source>
</evidence>
<evidence type="ECO:0000259" key="10">
    <source>
        <dbReference type="Pfam" id="PF00924"/>
    </source>
</evidence>
<keyword evidence="9" id="KW-0732">Signal</keyword>
<evidence type="ECO:0000256" key="5">
    <source>
        <dbReference type="ARBA" id="ARBA00022989"/>
    </source>
</evidence>
<feature type="transmembrane region" description="Helical" evidence="8">
    <location>
        <begin position="269"/>
        <end position="291"/>
    </location>
</feature>
<comment type="subcellular location">
    <subcellularLocation>
        <location evidence="1">Cell membrane</location>
        <topology evidence="1">Multi-pass membrane protein</topology>
    </subcellularLocation>
</comment>
<gene>
    <name evidence="13" type="ORF">MU516_03255</name>
</gene>
<feature type="compositionally biased region" description="Basic and acidic residues" evidence="7">
    <location>
        <begin position="799"/>
        <end position="817"/>
    </location>
</feature>
<keyword evidence="5 8" id="KW-1133">Transmembrane helix</keyword>
<dbReference type="InterPro" id="IPR011066">
    <property type="entry name" value="MscS_channel_C_sf"/>
</dbReference>
<reference evidence="13 14" key="1">
    <citation type="submission" date="2022-04" db="EMBL/GenBank/DDBJ databases">
        <title>Paracoccus sp. YLB-12 draft genome sequence.</title>
        <authorList>
            <person name="Yu L."/>
        </authorList>
    </citation>
    <scope>NUCLEOTIDE SEQUENCE [LARGE SCALE GENOMIC DNA]</scope>
    <source>
        <strain evidence="13 14">YLB-12</strain>
    </source>
</reference>
<dbReference type="InterPro" id="IPR023408">
    <property type="entry name" value="MscS_beta-dom_sf"/>
</dbReference>
<feature type="region of interest" description="Disordered" evidence="7">
    <location>
        <begin position="778"/>
        <end position="838"/>
    </location>
</feature>
<keyword evidence="4 8" id="KW-0812">Transmembrane</keyword>
<feature type="transmembrane region" description="Helical" evidence="8">
    <location>
        <begin position="322"/>
        <end position="343"/>
    </location>
</feature>
<comment type="similarity">
    <text evidence="2">Belongs to the MscS (TC 1.A.23) family.</text>
</comment>
<evidence type="ECO:0000256" key="9">
    <source>
        <dbReference type="SAM" id="SignalP"/>
    </source>
</evidence>
<dbReference type="Gene3D" id="1.10.287.1260">
    <property type="match status" value="1"/>
</dbReference>
<evidence type="ECO:0000256" key="6">
    <source>
        <dbReference type="ARBA" id="ARBA00023136"/>
    </source>
</evidence>
<sequence length="838" mass="89734">MSRALLAVWLTVLFLVASPLAAQVEGGPDYAAWEKLATQAEELTGDEETTDEQLATTRAAVVDWRGKFQQAQNTNSGRISTVKEQLDALGPAPAEGKSEDEDVAARRSELQEQLSTLQAPRLKAVEAFSRADALVKQIDEITDARQAIELATLSPSPLAPSSWGVAMTDALKLGEGVGGEVGQLADSEVWPRLRPRLPQAVAYLVVALFLLTYGRSWVQSLPSRMSARASEHSRAVVAFIVSLGQIILPMVGLYLAIRAIKATGLPGEWTLPFLDALPAAGVILFGGGWLARQLFPARVINYETLNMEDRPRQRARRMTTSLAAVFAIHHVLSRGVLPLSGIYERIGDPVMRVPLEINQGAVSVWHYVLLVGAAVALFRLGKALRTLKHGAAGANQTYRHKTLSVAGLLTRIVVVIAVLIGALGFINLANMLVWPWTLTLALIGLLILLQDFIADFFNMVKRGEEGARDGLGPLLIGFALVILSIPLFMVIWGARRTDLAEYWGTFERGFSVSGITISPGGVLAFLLVFGIGYMVTRGVQSALRSSVLPKTRLDAGGQNAVVSGLGYVGIFLAGLLAITSAGIDLSSLAFIAGALGVGIGFGMQNIVSNFVSGIILLIERPISVGDWISAGGQQGIVKRISVRSTQVETFDKTEVIVPNSDLISQPVTNWTRHNQTGRIIIPIGVAYGSDTRKVERILTEIIEDQPIVTIDPPPAVLFRGFGADSLDFEIRAVLSDVTAGLGVTSEVCHQIAERFAAEGVEIPFAQRDIWLRNPEALRGEKAGPKSGPEDDTENQPVAFEKRPAGEPATVKDPRIAFDDADGGDAGPDSGGGEGGGDR</sequence>
<dbReference type="Pfam" id="PF21082">
    <property type="entry name" value="MS_channel_3rd"/>
    <property type="match status" value="1"/>
</dbReference>
<dbReference type="InterPro" id="IPR011014">
    <property type="entry name" value="MscS_channel_TM-2"/>
</dbReference>
<feature type="transmembrane region" description="Helical" evidence="8">
    <location>
        <begin position="235"/>
        <end position="257"/>
    </location>
</feature>
<dbReference type="Gene3D" id="3.30.70.100">
    <property type="match status" value="1"/>
</dbReference>
<dbReference type="SUPFAM" id="SSF50182">
    <property type="entry name" value="Sm-like ribonucleoproteins"/>
    <property type="match status" value="1"/>
</dbReference>
<accession>A0ABT2K5V2</accession>
<feature type="domain" description="DUF3772" evidence="11">
    <location>
        <begin position="123"/>
        <end position="170"/>
    </location>
</feature>
<evidence type="ECO:0000313" key="13">
    <source>
        <dbReference type="EMBL" id="MCT4331884.1"/>
    </source>
</evidence>
<feature type="chain" id="PRO_5046664748" evidence="9">
    <location>
        <begin position="22"/>
        <end position="838"/>
    </location>
</feature>
<feature type="signal peptide" evidence="9">
    <location>
        <begin position="1"/>
        <end position="21"/>
    </location>
</feature>
<feature type="transmembrane region" description="Helical" evidence="8">
    <location>
        <begin position="402"/>
        <end position="426"/>
    </location>
</feature>
<dbReference type="InterPro" id="IPR049278">
    <property type="entry name" value="MS_channel_C"/>
</dbReference>
<feature type="domain" description="Mechanosensitive ion channel MscS" evidence="10">
    <location>
        <begin position="605"/>
        <end position="672"/>
    </location>
</feature>
<dbReference type="RefSeq" id="WP_260275772.1">
    <property type="nucleotide sequence ID" value="NZ_JANAVZ010000002.1"/>
</dbReference>
<dbReference type="Gene3D" id="2.30.30.60">
    <property type="match status" value="1"/>
</dbReference>
<evidence type="ECO:0000259" key="12">
    <source>
        <dbReference type="Pfam" id="PF21082"/>
    </source>
</evidence>
<feature type="transmembrane region" description="Helical" evidence="8">
    <location>
        <begin position="560"/>
        <end position="583"/>
    </location>
</feature>
<keyword evidence="14" id="KW-1185">Reference proteome</keyword>
<keyword evidence="3" id="KW-1003">Cell membrane</keyword>
<dbReference type="Pfam" id="PF12607">
    <property type="entry name" value="DUF3772"/>
    <property type="match status" value="1"/>
</dbReference>
<comment type="caution">
    <text evidence="13">The sequence shown here is derived from an EMBL/GenBank/DDBJ whole genome shotgun (WGS) entry which is preliminary data.</text>
</comment>
<dbReference type="EMBL" id="JANAVZ010000002">
    <property type="protein sequence ID" value="MCT4331884.1"/>
    <property type="molecule type" value="Genomic_DNA"/>
</dbReference>